<dbReference type="STRING" id="33007.HMPREF3198_01115"/>
<dbReference type="EMBL" id="PKKO01000003">
    <property type="protein sequence ID" value="PKY72586.1"/>
    <property type="molecule type" value="Genomic_DNA"/>
</dbReference>
<dbReference type="Proteomes" id="UP000235122">
    <property type="component" value="Unassembled WGS sequence"/>
</dbReference>
<evidence type="ECO:0000313" key="3">
    <source>
        <dbReference type="Proteomes" id="UP000235122"/>
    </source>
</evidence>
<dbReference type="AlphaFoldDB" id="A0A2I1IN83"/>
<dbReference type="GeneID" id="35865862"/>
<accession>A0A2I1IN83</accession>
<sequence>MVKIFTGDDKFVADVQAIADLLARSPRLGEPEGDDLIGAGFDLFGQNSYGYMFVECAQGADQTIEAMPEILQVAVARAKESGIAGWIFTLLWDACGRLQQLSKADSEQEQVRELIDHVDNTCRMGAHLLLKYSQDDDQLWFPAMQLLSGQYLEFLDMMMPNMGVSFDQQTVDRLTKISEERRFQKIAENSGLATGERVSTKESSGSASGDKQLKLDAIQSGEAKMDIPDSVPLHHESVQYAFTLAKVIRAYQYRAKQKFGVSDDETGQIPAPEFPWDGAEFVHAKAIGVAGSRTNVPMLEASFEEGGSQDDFGAAMENLLTMQKVAMAGGILSIPHLTMQNFESAGTQHMSDWEPEERFAWYQMYQKLAADMALVILANVVDKEFACNLARALITGSNKEYAKLILPFYEDA</sequence>
<feature type="region of interest" description="Disordered" evidence="1">
    <location>
        <begin position="193"/>
        <end position="212"/>
    </location>
</feature>
<organism evidence="2 3">
    <name type="scientific">Winkia neuii</name>
    <dbReference type="NCBI Taxonomy" id="33007"/>
    <lineage>
        <taxon>Bacteria</taxon>
        <taxon>Bacillati</taxon>
        <taxon>Actinomycetota</taxon>
        <taxon>Actinomycetes</taxon>
        <taxon>Actinomycetales</taxon>
        <taxon>Actinomycetaceae</taxon>
        <taxon>Winkia</taxon>
    </lineage>
</organism>
<evidence type="ECO:0000256" key="1">
    <source>
        <dbReference type="SAM" id="MobiDB-lite"/>
    </source>
</evidence>
<keyword evidence="3" id="KW-1185">Reference proteome</keyword>
<comment type="caution">
    <text evidence="2">The sequence shown here is derived from an EMBL/GenBank/DDBJ whole genome shotgun (WGS) entry which is preliminary data.</text>
</comment>
<gene>
    <name evidence="2" type="ORF">CYJ19_07025</name>
</gene>
<evidence type="ECO:0000313" key="2">
    <source>
        <dbReference type="EMBL" id="PKY72586.1"/>
    </source>
</evidence>
<reference evidence="2 3" key="1">
    <citation type="submission" date="2017-12" db="EMBL/GenBank/DDBJ databases">
        <title>Phylogenetic diversity of female urinary microbiome.</title>
        <authorList>
            <person name="Thomas-White K."/>
            <person name="Wolfe A.J."/>
        </authorList>
    </citation>
    <scope>NUCLEOTIDE SEQUENCE [LARGE SCALE GENOMIC DNA]</scope>
    <source>
        <strain evidence="2 3">UMB0402</strain>
    </source>
</reference>
<dbReference type="RefSeq" id="WP_024332461.1">
    <property type="nucleotide sequence ID" value="NZ_JASOXK010000025.1"/>
</dbReference>
<proteinExistence type="predicted"/>
<protein>
    <submittedName>
        <fullName evidence="2">Uncharacterized protein</fullName>
    </submittedName>
</protein>
<name>A0A2I1IN83_9ACTO</name>